<organism evidence="5">
    <name type="scientific">marine metagenome</name>
    <dbReference type="NCBI Taxonomy" id="408172"/>
    <lineage>
        <taxon>unclassified sequences</taxon>
        <taxon>metagenomes</taxon>
        <taxon>ecological metagenomes</taxon>
    </lineage>
</organism>
<accession>A0A381QWW9</accession>
<comment type="similarity">
    <text evidence="1">Belongs to the purine/pyrimidine phosphoribosyltransferase family. PyrR subfamily.</text>
</comment>
<dbReference type="SUPFAM" id="SSF53271">
    <property type="entry name" value="PRTase-like"/>
    <property type="match status" value="1"/>
</dbReference>
<evidence type="ECO:0000313" key="5">
    <source>
        <dbReference type="EMBL" id="SUZ83932.1"/>
    </source>
</evidence>
<evidence type="ECO:0000259" key="4">
    <source>
        <dbReference type="Pfam" id="PF00156"/>
    </source>
</evidence>
<dbReference type="CDD" id="cd06223">
    <property type="entry name" value="PRTases_typeI"/>
    <property type="match status" value="1"/>
</dbReference>
<dbReference type="InterPro" id="IPR029057">
    <property type="entry name" value="PRTase-like"/>
</dbReference>
<dbReference type="EMBL" id="UINC01001572">
    <property type="protein sequence ID" value="SUZ83932.1"/>
    <property type="molecule type" value="Genomic_DNA"/>
</dbReference>
<reference evidence="5" key="1">
    <citation type="submission" date="2018-05" db="EMBL/GenBank/DDBJ databases">
        <authorList>
            <person name="Lanie J.A."/>
            <person name="Ng W.-L."/>
            <person name="Kazmierczak K.M."/>
            <person name="Andrzejewski T.M."/>
            <person name="Davidsen T.M."/>
            <person name="Wayne K.J."/>
            <person name="Tettelin H."/>
            <person name="Glass J.I."/>
            <person name="Rusch D."/>
            <person name="Podicherti R."/>
            <person name="Tsui H.-C.T."/>
            <person name="Winkler M.E."/>
        </authorList>
    </citation>
    <scope>NUCLEOTIDE SEQUENCE</scope>
</reference>
<dbReference type="InterPro" id="IPR050137">
    <property type="entry name" value="PyrR_bifunctional"/>
</dbReference>
<keyword evidence="2" id="KW-0805">Transcription regulation</keyword>
<evidence type="ECO:0000256" key="1">
    <source>
        <dbReference type="ARBA" id="ARBA00005565"/>
    </source>
</evidence>
<dbReference type="FunFam" id="3.40.50.2020:FF:000020">
    <property type="entry name" value="Bifunctional protein PyrR"/>
    <property type="match status" value="1"/>
</dbReference>
<dbReference type="NCBIfam" id="NF003549">
    <property type="entry name" value="PRK05205.1-5"/>
    <property type="match status" value="1"/>
</dbReference>
<dbReference type="HAMAP" id="MF_01219">
    <property type="entry name" value="PyrR"/>
    <property type="match status" value="1"/>
</dbReference>
<dbReference type="Pfam" id="PF00156">
    <property type="entry name" value="Pribosyltran"/>
    <property type="match status" value="1"/>
</dbReference>
<evidence type="ECO:0000256" key="3">
    <source>
        <dbReference type="ARBA" id="ARBA00023163"/>
    </source>
</evidence>
<dbReference type="PANTHER" id="PTHR11608">
    <property type="entry name" value="BIFUNCTIONAL PROTEIN PYRR"/>
    <property type="match status" value="1"/>
</dbReference>
<proteinExistence type="inferred from homology"/>
<name>A0A381QWW9_9ZZZZ</name>
<feature type="domain" description="Phosphoribosyltransferase" evidence="4">
    <location>
        <begin position="18"/>
        <end position="156"/>
    </location>
</feature>
<protein>
    <recommendedName>
        <fullName evidence="4">Phosphoribosyltransferase domain-containing protein</fullName>
    </recommendedName>
</protein>
<keyword evidence="3" id="KW-0804">Transcription</keyword>
<dbReference type="InterPro" id="IPR000836">
    <property type="entry name" value="PRTase_dom"/>
</dbReference>
<sequence>MDKNNRTRVMDESDVHGAVARMAREIVEFNKGTDGLVLMGIQRRGTQIAALLVSEIERTEGVSLEAGFVDITLYRDDLMVVGPRPIVGESKLPPRGVDGQKVVLVDDVLHTGRTIRAALNELTDWGRPKFIHLCVLVDRGGRELPIQPDIVGQRVELLETQSVEVHVPEIDGALGVEIVTINSEAI</sequence>
<dbReference type="InterPro" id="IPR023050">
    <property type="entry name" value="PyrR"/>
</dbReference>
<dbReference type="AlphaFoldDB" id="A0A381QWW9"/>
<evidence type="ECO:0000256" key="2">
    <source>
        <dbReference type="ARBA" id="ARBA00023015"/>
    </source>
</evidence>
<dbReference type="Gene3D" id="3.40.50.2020">
    <property type="match status" value="1"/>
</dbReference>
<dbReference type="PANTHER" id="PTHR11608:SF0">
    <property type="entry name" value="BIFUNCTIONAL PROTEIN PYRR"/>
    <property type="match status" value="1"/>
</dbReference>
<gene>
    <name evidence="5" type="ORF">METZ01_LOCUS36786</name>
</gene>